<evidence type="ECO:0000256" key="7">
    <source>
        <dbReference type="ARBA" id="ARBA00048810"/>
    </source>
</evidence>
<dbReference type="InterPro" id="IPR004730">
    <property type="entry name" value="Transaldolase_1"/>
</dbReference>
<dbReference type="CDD" id="cd00957">
    <property type="entry name" value="Transaldolase_TalAB"/>
    <property type="match status" value="1"/>
</dbReference>
<dbReference type="HAMAP" id="MF_00492">
    <property type="entry name" value="Transaldolase_1"/>
    <property type="match status" value="1"/>
</dbReference>
<evidence type="ECO:0000256" key="8">
    <source>
        <dbReference type="RuleBase" id="RU000501"/>
    </source>
</evidence>
<evidence type="ECO:0000313" key="10">
    <source>
        <dbReference type="Proteomes" id="UP000822476"/>
    </source>
</evidence>
<dbReference type="FunFam" id="3.20.20.70:FF:000088">
    <property type="entry name" value="Transaldolase"/>
    <property type="match status" value="1"/>
</dbReference>
<evidence type="ECO:0000256" key="6">
    <source>
        <dbReference type="ARBA" id="ARBA00023270"/>
    </source>
</evidence>
<keyword evidence="6" id="KW-0704">Schiff base</keyword>
<dbReference type="AlphaFoldDB" id="A0A8S9YFP6"/>
<dbReference type="PROSITE" id="PS00958">
    <property type="entry name" value="TRANSALDOLASE_2"/>
    <property type="match status" value="1"/>
</dbReference>
<comment type="function">
    <text evidence="8">Catalyzes the rate-limiting step of the non-oxidative phase in the pentose phosphate pathway. Catalyzes the reversible conversion of sedheptulose-7-phosphate and D-glyceraldehyde 3-phosphate into erythrose-4-phosphate and beta-D-fructose 6-phosphate.</text>
</comment>
<dbReference type="Proteomes" id="UP000822476">
    <property type="component" value="Unassembled WGS sequence"/>
</dbReference>
<proteinExistence type="inferred from homology"/>
<dbReference type="EMBL" id="JTDE01021182">
    <property type="protein sequence ID" value="KAF7233277.1"/>
    <property type="molecule type" value="Genomic_DNA"/>
</dbReference>
<keyword evidence="4 8" id="KW-0808">Transferase</keyword>
<evidence type="ECO:0000256" key="4">
    <source>
        <dbReference type="ARBA" id="ARBA00022679"/>
    </source>
</evidence>
<dbReference type="GO" id="GO:0004801">
    <property type="term" value="F:transaldolase activity"/>
    <property type="evidence" value="ECO:0007669"/>
    <property type="project" value="UniProtKB-EC"/>
</dbReference>
<protein>
    <recommendedName>
        <fullName evidence="3 8">Transaldolase</fullName>
        <ecNumber evidence="3 8">2.2.1.2</ecNumber>
    </recommendedName>
</protein>
<dbReference type="EC" id="2.2.1.2" evidence="3 8"/>
<evidence type="ECO:0000256" key="1">
    <source>
        <dbReference type="ARBA" id="ARBA00004857"/>
    </source>
</evidence>
<dbReference type="Gene3D" id="3.20.20.70">
    <property type="entry name" value="Aldolase class I"/>
    <property type="match status" value="1"/>
</dbReference>
<comment type="similarity">
    <text evidence="2">Belongs to the transaldolase family. Type 1 subfamily.</text>
</comment>
<comment type="pathway">
    <text evidence="1 8">Carbohydrate degradation; pentose phosphate pathway; D-glyceraldehyde 3-phosphate and beta-D-fructose 6-phosphate from D-ribose 5-phosphate and D-xylulose 5-phosphate (non-oxidative stage): step 2/3.</text>
</comment>
<evidence type="ECO:0000313" key="9">
    <source>
        <dbReference type="EMBL" id="KAF7233277.1"/>
    </source>
</evidence>
<dbReference type="NCBIfam" id="TIGR00874">
    <property type="entry name" value="talAB"/>
    <property type="match status" value="1"/>
</dbReference>
<comment type="catalytic activity">
    <reaction evidence="7 8">
        <text>D-sedoheptulose 7-phosphate + D-glyceraldehyde 3-phosphate = D-erythrose 4-phosphate + beta-D-fructose 6-phosphate</text>
        <dbReference type="Rhea" id="RHEA:17053"/>
        <dbReference type="ChEBI" id="CHEBI:16897"/>
        <dbReference type="ChEBI" id="CHEBI:57483"/>
        <dbReference type="ChEBI" id="CHEBI:57634"/>
        <dbReference type="ChEBI" id="CHEBI:59776"/>
        <dbReference type="EC" id="2.2.1.2"/>
    </reaction>
</comment>
<dbReference type="GO" id="GO:0005975">
    <property type="term" value="P:carbohydrate metabolic process"/>
    <property type="evidence" value="ECO:0007669"/>
    <property type="project" value="InterPro"/>
</dbReference>
<evidence type="ECO:0000256" key="5">
    <source>
        <dbReference type="ARBA" id="ARBA00023126"/>
    </source>
</evidence>
<sequence length="373" mass="42004">MCLSAKPHANLHEKLVDIYRKSLTLLPREPTEKYLNIMPSIPMPSTLEYLKKFTVVVADTGDFEAFKQYSPVDSTTNPSLILSASKLPQYSHLIDEAVEFGRTQQTLEAQIEAAFDHVFVLFGCEILRIIPGRVSTEVDARFSFDVNKQVDVARRLIAMYENRGIPKDRVLIKLSSTWEGIQAAKILESKYGIHCNLTLMFSLCQAIACAEAGVTLISPFVGRVLDWHVAKYGKKTYSRCDDPGVQLVTRIYNYYKQRGYKTEIMGASFRNVDQILGLIGCDLLTIAPNLLEQLSEMTETPEVCLTLAKAASDSMGDELESVSRLQPMKEADFRWLLNEDEMATDKLSDGVRRFAKDADTLRDLLKARLQAVK</sequence>
<dbReference type="SUPFAM" id="SSF51569">
    <property type="entry name" value="Aldolase"/>
    <property type="match status" value="1"/>
</dbReference>
<dbReference type="Pfam" id="PF00923">
    <property type="entry name" value="TAL_FSA"/>
    <property type="match status" value="1"/>
</dbReference>
<reference evidence="9" key="1">
    <citation type="submission" date="2019-07" db="EMBL/GenBank/DDBJ databases">
        <title>Annotation for the trematode Paragonimus miyazaki's.</title>
        <authorList>
            <person name="Choi Y.-J."/>
        </authorList>
    </citation>
    <scope>NUCLEOTIDE SEQUENCE</scope>
    <source>
        <strain evidence="9">Japan</strain>
    </source>
</reference>
<comment type="caution">
    <text evidence="9">The sequence shown here is derived from an EMBL/GenBank/DDBJ whole genome shotgun (WGS) entry which is preliminary data.</text>
</comment>
<dbReference type="InterPro" id="IPR013785">
    <property type="entry name" value="Aldolase_TIM"/>
</dbReference>
<evidence type="ECO:0000256" key="3">
    <source>
        <dbReference type="ARBA" id="ARBA00013151"/>
    </source>
</evidence>
<dbReference type="InterPro" id="IPR018225">
    <property type="entry name" value="Transaldolase_AS"/>
</dbReference>
<gene>
    <name evidence="9" type="ORF">EG68_10103</name>
</gene>
<dbReference type="InterPro" id="IPR001585">
    <property type="entry name" value="TAL/FSA"/>
</dbReference>
<dbReference type="GO" id="GO:0005737">
    <property type="term" value="C:cytoplasm"/>
    <property type="evidence" value="ECO:0007669"/>
    <property type="project" value="InterPro"/>
</dbReference>
<organism evidence="9 10">
    <name type="scientific">Paragonimus skrjabini miyazakii</name>
    <dbReference type="NCBI Taxonomy" id="59628"/>
    <lineage>
        <taxon>Eukaryota</taxon>
        <taxon>Metazoa</taxon>
        <taxon>Spiralia</taxon>
        <taxon>Lophotrochozoa</taxon>
        <taxon>Platyhelminthes</taxon>
        <taxon>Trematoda</taxon>
        <taxon>Digenea</taxon>
        <taxon>Plagiorchiida</taxon>
        <taxon>Troglotremata</taxon>
        <taxon>Troglotrematidae</taxon>
        <taxon>Paragonimus</taxon>
    </lineage>
</organism>
<dbReference type="PANTHER" id="PTHR10683">
    <property type="entry name" value="TRANSALDOLASE"/>
    <property type="match status" value="1"/>
</dbReference>
<dbReference type="GO" id="GO:0009052">
    <property type="term" value="P:pentose-phosphate shunt, non-oxidative branch"/>
    <property type="evidence" value="ECO:0007669"/>
    <property type="project" value="TreeGrafter"/>
</dbReference>
<dbReference type="PANTHER" id="PTHR10683:SF18">
    <property type="entry name" value="TRANSALDOLASE"/>
    <property type="match status" value="1"/>
</dbReference>
<name>A0A8S9YFP6_9TREM</name>
<keyword evidence="10" id="KW-1185">Reference proteome</keyword>
<accession>A0A8S9YFP6</accession>
<dbReference type="OrthoDB" id="2015515at2759"/>
<dbReference type="PROSITE" id="PS01054">
    <property type="entry name" value="TRANSALDOLASE_1"/>
    <property type="match status" value="1"/>
</dbReference>
<keyword evidence="5 8" id="KW-0570">Pentose shunt</keyword>
<evidence type="ECO:0000256" key="2">
    <source>
        <dbReference type="ARBA" id="ARBA00008012"/>
    </source>
</evidence>